<keyword evidence="2" id="KW-1185">Reference proteome</keyword>
<reference evidence="2" key="1">
    <citation type="submission" date="2016-06" db="EMBL/GenBank/DDBJ databases">
        <title>Parallel loss of symbiosis genes in relatives of nitrogen-fixing non-legume Parasponia.</title>
        <authorList>
            <person name="Van Velzen R."/>
            <person name="Holmer R."/>
            <person name="Bu F."/>
            <person name="Rutten L."/>
            <person name="Van Zeijl A."/>
            <person name="Liu W."/>
            <person name="Santuari L."/>
            <person name="Cao Q."/>
            <person name="Sharma T."/>
            <person name="Shen D."/>
            <person name="Roswanjaya Y."/>
            <person name="Wardhani T."/>
            <person name="Kalhor M.S."/>
            <person name="Jansen J."/>
            <person name="Van den Hoogen J."/>
            <person name="Gungor B."/>
            <person name="Hartog M."/>
            <person name="Hontelez J."/>
            <person name="Verver J."/>
            <person name="Yang W.-C."/>
            <person name="Schijlen E."/>
            <person name="Repin R."/>
            <person name="Schilthuizen M."/>
            <person name="Schranz E."/>
            <person name="Heidstra R."/>
            <person name="Miyata K."/>
            <person name="Fedorova E."/>
            <person name="Kohlen W."/>
            <person name="Bisseling T."/>
            <person name="Smit S."/>
            <person name="Geurts R."/>
        </authorList>
    </citation>
    <scope>NUCLEOTIDE SEQUENCE [LARGE SCALE GENOMIC DNA]</scope>
    <source>
        <strain evidence="2">cv. RG33-2</strain>
    </source>
</reference>
<evidence type="ECO:0000313" key="2">
    <source>
        <dbReference type="Proteomes" id="UP000237000"/>
    </source>
</evidence>
<name>A0A2P5EUR5_TREOI</name>
<protein>
    <submittedName>
        <fullName evidence="1">Uncharacterized protein</fullName>
    </submittedName>
</protein>
<organism evidence="1 2">
    <name type="scientific">Trema orientale</name>
    <name type="common">Charcoal tree</name>
    <name type="synonym">Celtis orientalis</name>
    <dbReference type="NCBI Taxonomy" id="63057"/>
    <lineage>
        <taxon>Eukaryota</taxon>
        <taxon>Viridiplantae</taxon>
        <taxon>Streptophyta</taxon>
        <taxon>Embryophyta</taxon>
        <taxon>Tracheophyta</taxon>
        <taxon>Spermatophyta</taxon>
        <taxon>Magnoliopsida</taxon>
        <taxon>eudicotyledons</taxon>
        <taxon>Gunneridae</taxon>
        <taxon>Pentapetalae</taxon>
        <taxon>rosids</taxon>
        <taxon>fabids</taxon>
        <taxon>Rosales</taxon>
        <taxon>Cannabaceae</taxon>
        <taxon>Trema</taxon>
    </lineage>
</organism>
<sequence length="152" mass="17000">MEGWGKKSKDTQSPKNLAMEGWGQCTTNCQQIVWASFWPGWTLSSIPFGSGHCPTSVCESFLVSTAYVFDGLWKQRNGILFNGNNVEYLLRLRRNINWSYTEFSVAKTERGITTELSELSDMQGRLPPDPGLIKLNMYASVVNGEVQLAIVA</sequence>
<accession>A0A2P5EUR5</accession>
<proteinExistence type="predicted"/>
<gene>
    <name evidence="1" type="ORF">TorRG33x02_148330</name>
</gene>
<dbReference type="OrthoDB" id="10403155at2759"/>
<comment type="caution">
    <text evidence="1">The sequence shown here is derived from an EMBL/GenBank/DDBJ whole genome shotgun (WGS) entry which is preliminary data.</text>
</comment>
<dbReference type="InParanoid" id="A0A2P5EUR5"/>
<evidence type="ECO:0000313" key="1">
    <source>
        <dbReference type="EMBL" id="PON89290.1"/>
    </source>
</evidence>
<dbReference type="AlphaFoldDB" id="A0A2P5EUR5"/>
<dbReference type="Proteomes" id="UP000237000">
    <property type="component" value="Unassembled WGS sequence"/>
</dbReference>
<dbReference type="EMBL" id="JXTC01000095">
    <property type="protein sequence ID" value="PON89290.1"/>
    <property type="molecule type" value="Genomic_DNA"/>
</dbReference>